<dbReference type="InterPro" id="IPR029072">
    <property type="entry name" value="YebC-like"/>
</dbReference>
<protein>
    <recommendedName>
        <fullName evidence="6">Probable transcriptional regulatory protein V0U79_05910</fullName>
    </recommendedName>
</protein>
<evidence type="ECO:0000313" key="10">
    <source>
        <dbReference type="EMBL" id="MEE2525893.1"/>
    </source>
</evidence>
<sequence length="249" mass="27036">MAGHSKWANIQHRKGRQDKARGKLFSKLSKEITIAAKIGGPDPDMNPRLRLAVANAKGQSMPKDNIQRAIDKATGNDVEAYEEIRYEGFGPGGIGIIVEVSTDNRNRAASEVRTAFSKNGGNLGETGAVAFMFDQVGEIRYSEEVADEEAMFEAAIEAGAEDVTYEEGDEDEGEPGERIVYCARDDLAEVAGNLQAALGDAKSVNIIWKPQTLTPVEADKTDSVIKLLEVLDDLDDVQNVYANADFPED</sequence>
<dbReference type="Pfam" id="PF20772">
    <property type="entry name" value="TACO1_YebC_N"/>
    <property type="match status" value="1"/>
</dbReference>
<dbReference type="RefSeq" id="WP_330198552.1">
    <property type="nucleotide sequence ID" value="NZ_JAZDRP010000003.1"/>
</dbReference>
<gene>
    <name evidence="10" type="ORF">V0U79_05910</name>
</gene>
<name>A0ABU7LPQ3_9PROT</name>
<dbReference type="InterPro" id="IPR017856">
    <property type="entry name" value="Integrase-like_N"/>
</dbReference>
<evidence type="ECO:0000256" key="2">
    <source>
        <dbReference type="ARBA" id="ARBA00022490"/>
    </source>
</evidence>
<evidence type="ECO:0000256" key="1">
    <source>
        <dbReference type="ARBA" id="ARBA00008724"/>
    </source>
</evidence>
<dbReference type="NCBIfam" id="NF001030">
    <property type="entry name" value="PRK00110.1"/>
    <property type="match status" value="1"/>
</dbReference>
<evidence type="ECO:0000259" key="8">
    <source>
        <dbReference type="Pfam" id="PF01709"/>
    </source>
</evidence>
<evidence type="ECO:0000256" key="5">
    <source>
        <dbReference type="ARBA" id="ARBA00023163"/>
    </source>
</evidence>
<dbReference type="NCBIfam" id="TIGR01033">
    <property type="entry name" value="YebC/PmpR family DNA-binding transcriptional regulator"/>
    <property type="match status" value="1"/>
</dbReference>
<dbReference type="PANTHER" id="PTHR12532">
    <property type="entry name" value="TRANSLATIONAL ACTIVATOR OF CYTOCHROME C OXIDASE 1"/>
    <property type="match status" value="1"/>
</dbReference>
<evidence type="ECO:0000256" key="6">
    <source>
        <dbReference type="HAMAP-Rule" id="MF_00693"/>
    </source>
</evidence>
<evidence type="ECO:0000256" key="4">
    <source>
        <dbReference type="ARBA" id="ARBA00023125"/>
    </source>
</evidence>
<proteinExistence type="inferred from homology"/>
<evidence type="ECO:0000259" key="9">
    <source>
        <dbReference type="Pfam" id="PF20772"/>
    </source>
</evidence>
<comment type="caution">
    <text evidence="10">The sequence shown here is derived from an EMBL/GenBank/DDBJ whole genome shotgun (WGS) entry which is preliminary data.</text>
</comment>
<dbReference type="HAMAP" id="MF_00693">
    <property type="entry name" value="Transcrip_reg_TACO1"/>
    <property type="match status" value="1"/>
</dbReference>
<feature type="region of interest" description="Disordered" evidence="7">
    <location>
        <begin position="1"/>
        <end position="22"/>
    </location>
</feature>
<dbReference type="Proteomes" id="UP001354971">
    <property type="component" value="Unassembled WGS sequence"/>
</dbReference>
<dbReference type="InterPro" id="IPR002876">
    <property type="entry name" value="Transcrip_reg_TACO1-like"/>
</dbReference>
<dbReference type="GO" id="GO:0003677">
    <property type="term" value="F:DNA binding"/>
    <property type="evidence" value="ECO:0007669"/>
    <property type="project" value="UniProtKB-KW"/>
</dbReference>
<dbReference type="EMBL" id="JAZDRP010000003">
    <property type="protein sequence ID" value="MEE2525893.1"/>
    <property type="molecule type" value="Genomic_DNA"/>
</dbReference>
<dbReference type="InterPro" id="IPR026564">
    <property type="entry name" value="Transcrip_reg_TACO1-like_dom3"/>
</dbReference>
<comment type="similarity">
    <text evidence="1 6">Belongs to the TACO1 family.</text>
</comment>
<dbReference type="InterPro" id="IPR049083">
    <property type="entry name" value="TACO1_YebC_N"/>
</dbReference>
<evidence type="ECO:0000256" key="3">
    <source>
        <dbReference type="ARBA" id="ARBA00023015"/>
    </source>
</evidence>
<dbReference type="Gene3D" id="1.10.10.200">
    <property type="match status" value="1"/>
</dbReference>
<organism evidence="10 11">
    <name type="scientific">Hyphobacterium lacteum</name>
    <dbReference type="NCBI Taxonomy" id="3116575"/>
    <lineage>
        <taxon>Bacteria</taxon>
        <taxon>Pseudomonadati</taxon>
        <taxon>Pseudomonadota</taxon>
        <taxon>Alphaproteobacteria</taxon>
        <taxon>Maricaulales</taxon>
        <taxon>Maricaulaceae</taxon>
        <taxon>Hyphobacterium</taxon>
    </lineage>
</organism>
<keyword evidence="4 6" id="KW-0238">DNA-binding</keyword>
<dbReference type="SUPFAM" id="SSF75625">
    <property type="entry name" value="YebC-like"/>
    <property type="match status" value="1"/>
</dbReference>
<dbReference type="Pfam" id="PF01709">
    <property type="entry name" value="Transcrip_reg"/>
    <property type="match status" value="1"/>
</dbReference>
<dbReference type="PANTHER" id="PTHR12532:SF6">
    <property type="entry name" value="TRANSCRIPTIONAL REGULATORY PROTEIN YEBC-RELATED"/>
    <property type="match status" value="1"/>
</dbReference>
<feature type="domain" description="TACO1/YebC-like N-terminal" evidence="9">
    <location>
        <begin position="5"/>
        <end position="76"/>
    </location>
</feature>
<keyword evidence="11" id="KW-1185">Reference proteome</keyword>
<keyword evidence="3 6" id="KW-0805">Transcription regulation</keyword>
<dbReference type="InterPro" id="IPR048300">
    <property type="entry name" value="TACO1_YebC-like_2nd/3rd_dom"/>
</dbReference>
<reference evidence="10 11" key="1">
    <citation type="submission" date="2024-01" db="EMBL/GenBank/DDBJ databases">
        <title>Hyphobacterium bacterium isolated from marine sediment.</title>
        <authorList>
            <person name="Zhao S."/>
        </authorList>
    </citation>
    <scope>NUCLEOTIDE SEQUENCE [LARGE SCALE GENOMIC DNA]</scope>
    <source>
        <strain evidence="11">HN65</strain>
    </source>
</reference>
<accession>A0ABU7LPQ3</accession>
<keyword evidence="5 6" id="KW-0804">Transcription</keyword>
<evidence type="ECO:0000256" key="7">
    <source>
        <dbReference type="SAM" id="MobiDB-lite"/>
    </source>
</evidence>
<keyword evidence="2 6" id="KW-0963">Cytoplasm</keyword>
<dbReference type="NCBIfam" id="NF009044">
    <property type="entry name" value="PRK12378.1"/>
    <property type="match status" value="1"/>
</dbReference>
<dbReference type="Gene3D" id="3.30.70.980">
    <property type="match status" value="2"/>
</dbReference>
<feature type="domain" description="TACO1/YebC-like second and third" evidence="8">
    <location>
        <begin position="81"/>
        <end position="244"/>
    </location>
</feature>
<comment type="subcellular location">
    <subcellularLocation>
        <location evidence="6">Cytoplasm</location>
    </subcellularLocation>
</comment>
<evidence type="ECO:0000313" key="11">
    <source>
        <dbReference type="Proteomes" id="UP001354971"/>
    </source>
</evidence>